<evidence type="ECO:0000313" key="3">
    <source>
        <dbReference type="EMBL" id="EDO05178.1"/>
    </source>
</evidence>
<gene>
    <name evidence="3" type="ORF">BBOV_I000840</name>
</gene>
<dbReference type="Proteomes" id="UP000002173">
    <property type="component" value="Unassembled WGS sequence"/>
</dbReference>
<proteinExistence type="predicted"/>
<reference evidence="3 4" key="1">
    <citation type="journal article" date="2007" name="PLoS Pathog.">
        <title>Genome sequence of Babesia bovis and comparative analysis of apicomplexan hemoprotozoa.</title>
        <authorList>
            <person name="Brayton K.A."/>
            <person name="Lau A.O.T."/>
            <person name="Herndon D.R."/>
            <person name="Hannick L."/>
            <person name="Kappmeyer L.S."/>
            <person name="Berens S.J."/>
            <person name="Bidwell S.L."/>
            <person name="Brown W.C."/>
            <person name="Crabtree J."/>
            <person name="Fadrosh D."/>
            <person name="Feldblum T."/>
            <person name="Forberger H.A."/>
            <person name="Haas B.J."/>
            <person name="Howell J.M."/>
            <person name="Khouri H."/>
            <person name="Koo H."/>
            <person name="Mann D.J."/>
            <person name="Norimine J."/>
            <person name="Paulsen I.T."/>
            <person name="Radune D."/>
            <person name="Ren Q."/>
            <person name="Smith R.K. Jr."/>
            <person name="Suarez C.E."/>
            <person name="White O."/>
            <person name="Wortman J.R."/>
            <person name="Knowles D.P. Jr."/>
            <person name="McElwain T.F."/>
            <person name="Nene V.M."/>
        </authorList>
    </citation>
    <scope>NUCLEOTIDE SEQUENCE [LARGE SCALE GENOMIC DNA]</scope>
    <source>
        <strain evidence="3">T2Bo</strain>
    </source>
</reference>
<evidence type="ECO:0000259" key="2">
    <source>
        <dbReference type="SMART" id="SM01099"/>
    </source>
</evidence>
<dbReference type="FunCoup" id="A7AXA5">
    <property type="interactions" value="2"/>
</dbReference>
<sequence length="182" mass="20705">MLHYTNVVTILVLISHIAKGARIRKNYTDTQLDLFKDIAKNIKQESLMMPTSAEVIEKMKRIDEAEYKKIDKRIEKETAELTADHGSCGTVNYKRDYTHPCPEGWTPKSDGSCWGQGYKGPCEALQTFKWFTEEEKRSFEQRCCAFWPPVNLESISTSAKMLPTPLNGSVDHDNGMVIAARI</sequence>
<dbReference type="SMART" id="SM01099">
    <property type="entry name" value="CPW_WPC"/>
    <property type="match status" value="1"/>
</dbReference>
<dbReference type="RefSeq" id="XP_001608746.1">
    <property type="nucleotide sequence ID" value="XM_001608696.1"/>
</dbReference>
<dbReference type="InterPro" id="IPR006387">
    <property type="entry name" value="CPW_WPC_dom"/>
</dbReference>
<accession>A7AXA5</accession>
<dbReference type="eggNOG" id="ENOG502SV0M">
    <property type="taxonomic scope" value="Eukaryota"/>
</dbReference>
<keyword evidence="4" id="KW-1185">Reference proteome</keyword>
<dbReference type="InParanoid" id="A7AXA5"/>
<reference evidence="4" key="3">
    <citation type="journal article" date="2021" name="Int. J. Parasitol.">
        <title>Comparative analysis of gene expression between Babesia bovis blood stages and kinetes allowed by improved genome annotation.</title>
        <authorList>
            <person name="Ueti M.W."/>
            <person name="Johnson W.C."/>
            <person name="Kappmeyer L.S."/>
            <person name="Herndon D.R."/>
            <person name="Mousel M.R."/>
            <person name="Reif K.E."/>
            <person name="Taus N.S."/>
            <person name="Ifeonu O.O."/>
            <person name="Silva J.C."/>
            <person name="Suarez C.E."/>
            <person name="Brayton K.A."/>
        </authorList>
    </citation>
    <scope>NUCLEOTIDE SEQUENCE [LARGE SCALE GENOMIC DNA]</scope>
</reference>
<evidence type="ECO:0000256" key="1">
    <source>
        <dbReference type="SAM" id="SignalP"/>
    </source>
</evidence>
<reference evidence="4" key="2">
    <citation type="journal article" date="2020" name="Data Brief">
        <title>Transcriptome dataset of Babesia bovis life stages within vertebrate and invertebrate hosts.</title>
        <authorList>
            <person name="Ueti M.W."/>
            <person name="Johnson W.C."/>
            <person name="Kappmeyer L.S."/>
            <person name="Herndon D.R."/>
            <person name="Mousel M.R."/>
            <person name="Reif K.E."/>
            <person name="Taus N.S."/>
            <person name="Ifeonu O.O."/>
            <person name="Silva J.C."/>
            <person name="Suarez C.E."/>
            <person name="Brayton K.A."/>
        </authorList>
    </citation>
    <scope>NUCLEOTIDE SEQUENCE [LARGE SCALE GENOMIC DNA]</scope>
</reference>
<name>A7AXA5_BABBO</name>
<dbReference type="AlphaFoldDB" id="A7AXA5"/>
<organism evidence="3 4">
    <name type="scientific">Babesia bovis</name>
    <dbReference type="NCBI Taxonomy" id="5865"/>
    <lineage>
        <taxon>Eukaryota</taxon>
        <taxon>Sar</taxon>
        <taxon>Alveolata</taxon>
        <taxon>Apicomplexa</taxon>
        <taxon>Aconoidasida</taxon>
        <taxon>Piroplasmida</taxon>
        <taxon>Babesiidae</taxon>
        <taxon>Babesia</taxon>
    </lineage>
</organism>
<dbReference type="EMBL" id="AAXT01000006">
    <property type="protein sequence ID" value="EDO05178.1"/>
    <property type="molecule type" value="Genomic_DNA"/>
</dbReference>
<dbReference type="GeneID" id="5476832"/>
<comment type="caution">
    <text evidence="3">The sequence shown here is derived from an EMBL/GenBank/DDBJ whole genome shotgun (WGS) entry which is preliminary data.</text>
</comment>
<feature type="signal peptide" evidence="1">
    <location>
        <begin position="1"/>
        <end position="20"/>
    </location>
</feature>
<evidence type="ECO:0000313" key="4">
    <source>
        <dbReference type="Proteomes" id="UP000002173"/>
    </source>
</evidence>
<feature type="domain" description="CPW-WPC" evidence="2">
    <location>
        <begin position="94"/>
        <end position="151"/>
    </location>
</feature>
<keyword evidence="1" id="KW-0732">Signal</keyword>
<dbReference type="Pfam" id="PF09717">
    <property type="entry name" value="CPW_WPC"/>
    <property type="match status" value="1"/>
</dbReference>
<dbReference type="OMA" id="KHKPHVC"/>
<feature type="chain" id="PRO_5002706329" evidence="1">
    <location>
        <begin position="21"/>
        <end position="182"/>
    </location>
</feature>
<dbReference type="KEGG" id="bbo:BBOV_I000840"/>
<protein>
    <submittedName>
        <fullName evidence="3">Plasmodium falciparum CPW-WPC domain containing protein</fullName>
    </submittedName>
</protein>
<dbReference type="NCBIfam" id="TIGR01492">
    <property type="entry name" value="CPW_WPC"/>
    <property type="match status" value="1"/>
</dbReference>
<dbReference type="VEuPathDB" id="PiroplasmaDB:BBOV_I000840"/>